<evidence type="ECO:0000256" key="9">
    <source>
        <dbReference type="ARBA" id="ARBA00038341"/>
    </source>
</evidence>
<accession>A0AAD7LL16</accession>
<proteinExistence type="inferred from homology"/>
<feature type="transmembrane region" description="Helical" evidence="10">
    <location>
        <begin position="205"/>
        <end position="228"/>
    </location>
</feature>
<dbReference type="Pfam" id="PF00999">
    <property type="entry name" value="Na_H_Exchanger"/>
    <property type="match status" value="1"/>
</dbReference>
<evidence type="ECO:0000256" key="7">
    <source>
        <dbReference type="ARBA" id="ARBA00023065"/>
    </source>
</evidence>
<evidence type="ECO:0000256" key="6">
    <source>
        <dbReference type="ARBA" id="ARBA00022989"/>
    </source>
</evidence>
<feature type="transmembrane region" description="Helical" evidence="10">
    <location>
        <begin position="63"/>
        <end position="94"/>
    </location>
</feature>
<feature type="transmembrane region" description="Helical" evidence="10">
    <location>
        <begin position="174"/>
        <end position="193"/>
    </location>
</feature>
<protein>
    <submittedName>
        <fullName evidence="13">Cation/H(+) antiporter 15</fullName>
    </submittedName>
</protein>
<keyword evidence="14" id="KW-1185">Reference proteome</keyword>
<evidence type="ECO:0000256" key="5">
    <source>
        <dbReference type="ARBA" id="ARBA00022958"/>
    </source>
</evidence>
<dbReference type="KEGG" id="qsa:O6P43_020419"/>
<dbReference type="PANTHER" id="PTHR32468:SF164">
    <property type="entry name" value="OS05G0485000 PROTEIN"/>
    <property type="match status" value="1"/>
</dbReference>
<sequence length="548" mass="60981">MYATGQLWQSKFTAEITTENSIGASIGSFVSAALLILFIMFGVHPAALWAIGRTPEGKPVKEIYIFAAFLTLLVCGFIGEIIGLNAFVASFFVGLAIPDGPPLGAALVDKLDCFVSVLLMPILFTIAGLKMDVFAIQKLKNVAVIQLIIFVSFFGKVIGTVLPSLFCRMRFRDALSLGLIMNSKGIVELIMLIGWKVQDVMNEECYSIMVISLVIITGVVSPIVKVLYDPSSRFLAYKRRTILHHRNDEELRILACIHSQDNVHLILKLLAASNPTKESAINLVALHLVKLAGQASSQLVAYLPRDKPSQFPTRSERIFNAFIKFEQHHRGQWIIGGRVDSSHALRHLNKIVLEKAPCSVGVLIDRRNKMKFWCDLADSSLYQVAVLFFGGADDREALAYGRRMMEQPNVLITLIHFSCPSPAEIVGGTARSKMLDTQILSDFRLNAFRNDRVSYRDEQVIDGRALLTVLESMESPYDLVMVGRRHGESRVMLELKKWNERGELGIVGEILAATDFKGGTSILVVQQQTRLWGLRDPEESTNLRGENT</sequence>
<dbReference type="PANTHER" id="PTHR32468">
    <property type="entry name" value="CATION/H + ANTIPORTER"/>
    <property type="match status" value="1"/>
</dbReference>
<feature type="domain" description="Cation/H(+) antiporter C-terminal" evidence="12">
    <location>
        <begin position="383"/>
        <end position="529"/>
    </location>
</feature>
<evidence type="ECO:0000256" key="8">
    <source>
        <dbReference type="ARBA" id="ARBA00023136"/>
    </source>
</evidence>
<evidence type="ECO:0000313" key="14">
    <source>
        <dbReference type="Proteomes" id="UP001163823"/>
    </source>
</evidence>
<dbReference type="GO" id="GO:0016020">
    <property type="term" value="C:membrane"/>
    <property type="evidence" value="ECO:0007669"/>
    <property type="project" value="UniProtKB-SubCell"/>
</dbReference>
<dbReference type="Pfam" id="PF23259">
    <property type="entry name" value="CHX17_C"/>
    <property type="match status" value="1"/>
</dbReference>
<feature type="transmembrane region" description="Helical" evidence="10">
    <location>
        <begin position="114"/>
        <end position="135"/>
    </location>
</feature>
<dbReference type="AlphaFoldDB" id="A0AAD7LL16"/>
<keyword evidence="5" id="KW-0630">Potassium</keyword>
<evidence type="ECO:0000259" key="11">
    <source>
        <dbReference type="Pfam" id="PF00999"/>
    </source>
</evidence>
<keyword evidence="2" id="KW-0813">Transport</keyword>
<dbReference type="GO" id="GO:1902600">
    <property type="term" value="P:proton transmembrane transport"/>
    <property type="evidence" value="ECO:0007669"/>
    <property type="project" value="InterPro"/>
</dbReference>
<keyword evidence="4 10" id="KW-0812">Transmembrane</keyword>
<feature type="domain" description="Cation/H+ exchanger transmembrane" evidence="11">
    <location>
        <begin position="16"/>
        <end position="225"/>
    </location>
</feature>
<dbReference type="GO" id="GO:0012505">
    <property type="term" value="C:endomembrane system"/>
    <property type="evidence" value="ECO:0007669"/>
    <property type="project" value="TreeGrafter"/>
</dbReference>
<dbReference type="GO" id="GO:0006813">
    <property type="term" value="P:potassium ion transport"/>
    <property type="evidence" value="ECO:0007669"/>
    <property type="project" value="UniProtKB-KW"/>
</dbReference>
<evidence type="ECO:0000313" key="13">
    <source>
        <dbReference type="EMBL" id="KAJ7959902.1"/>
    </source>
</evidence>
<keyword evidence="7" id="KW-0406">Ion transport</keyword>
<evidence type="ECO:0000256" key="3">
    <source>
        <dbReference type="ARBA" id="ARBA00022538"/>
    </source>
</evidence>
<dbReference type="InterPro" id="IPR038770">
    <property type="entry name" value="Na+/solute_symporter_sf"/>
</dbReference>
<organism evidence="13 14">
    <name type="scientific">Quillaja saponaria</name>
    <name type="common">Soap bark tree</name>
    <dbReference type="NCBI Taxonomy" id="32244"/>
    <lineage>
        <taxon>Eukaryota</taxon>
        <taxon>Viridiplantae</taxon>
        <taxon>Streptophyta</taxon>
        <taxon>Embryophyta</taxon>
        <taxon>Tracheophyta</taxon>
        <taxon>Spermatophyta</taxon>
        <taxon>Magnoliopsida</taxon>
        <taxon>eudicotyledons</taxon>
        <taxon>Gunneridae</taxon>
        <taxon>Pentapetalae</taxon>
        <taxon>rosids</taxon>
        <taxon>fabids</taxon>
        <taxon>Fabales</taxon>
        <taxon>Quillajaceae</taxon>
        <taxon>Quillaja</taxon>
    </lineage>
</organism>
<dbReference type="Gene3D" id="1.20.1530.20">
    <property type="match status" value="1"/>
</dbReference>
<feature type="transmembrane region" description="Helical" evidence="10">
    <location>
        <begin position="142"/>
        <end position="162"/>
    </location>
</feature>
<dbReference type="InterPro" id="IPR057290">
    <property type="entry name" value="CHX17_C"/>
</dbReference>
<evidence type="ECO:0000256" key="2">
    <source>
        <dbReference type="ARBA" id="ARBA00022448"/>
    </source>
</evidence>
<comment type="caution">
    <text evidence="13">The sequence shown here is derived from an EMBL/GenBank/DDBJ whole genome shotgun (WGS) entry which is preliminary data.</text>
</comment>
<dbReference type="GO" id="GO:0006885">
    <property type="term" value="P:regulation of pH"/>
    <property type="evidence" value="ECO:0007669"/>
    <property type="project" value="TreeGrafter"/>
</dbReference>
<name>A0AAD7LL16_QUISA</name>
<dbReference type="InterPro" id="IPR050794">
    <property type="entry name" value="CPA2_transporter"/>
</dbReference>
<keyword evidence="6 10" id="KW-1133">Transmembrane helix</keyword>
<feature type="transmembrane region" description="Helical" evidence="10">
    <location>
        <begin position="29"/>
        <end position="51"/>
    </location>
</feature>
<comment type="similarity">
    <text evidence="9">Belongs to the monovalent cation:proton antiporter 2 (CPA2) transporter (TC 2.A.37) family. CHX (TC 2.A.37.4) subfamily.</text>
</comment>
<evidence type="ECO:0000256" key="4">
    <source>
        <dbReference type="ARBA" id="ARBA00022692"/>
    </source>
</evidence>
<keyword evidence="8 10" id="KW-0472">Membrane</keyword>
<dbReference type="InterPro" id="IPR006153">
    <property type="entry name" value="Cation/H_exchanger_TM"/>
</dbReference>
<comment type="subcellular location">
    <subcellularLocation>
        <location evidence="1">Membrane</location>
        <topology evidence="1">Multi-pass membrane protein</topology>
    </subcellularLocation>
</comment>
<evidence type="ECO:0000259" key="12">
    <source>
        <dbReference type="Pfam" id="PF23259"/>
    </source>
</evidence>
<dbReference type="Proteomes" id="UP001163823">
    <property type="component" value="Chromosome 8"/>
</dbReference>
<evidence type="ECO:0000256" key="1">
    <source>
        <dbReference type="ARBA" id="ARBA00004141"/>
    </source>
</evidence>
<keyword evidence="3" id="KW-0633">Potassium transport</keyword>
<gene>
    <name evidence="13" type="ORF">O6P43_020419</name>
</gene>
<reference evidence="13" key="1">
    <citation type="journal article" date="2023" name="Science">
        <title>Elucidation of the pathway for biosynthesis of saponin adjuvants from the soapbark tree.</title>
        <authorList>
            <person name="Reed J."/>
            <person name="Orme A."/>
            <person name="El-Demerdash A."/>
            <person name="Owen C."/>
            <person name="Martin L.B.B."/>
            <person name="Misra R.C."/>
            <person name="Kikuchi S."/>
            <person name="Rejzek M."/>
            <person name="Martin A.C."/>
            <person name="Harkess A."/>
            <person name="Leebens-Mack J."/>
            <person name="Louveau T."/>
            <person name="Stephenson M.J."/>
            <person name="Osbourn A."/>
        </authorList>
    </citation>
    <scope>NUCLEOTIDE SEQUENCE</scope>
    <source>
        <strain evidence="13">S10</strain>
    </source>
</reference>
<evidence type="ECO:0000256" key="10">
    <source>
        <dbReference type="SAM" id="Phobius"/>
    </source>
</evidence>
<dbReference type="GO" id="GO:0015297">
    <property type="term" value="F:antiporter activity"/>
    <property type="evidence" value="ECO:0007669"/>
    <property type="project" value="InterPro"/>
</dbReference>
<dbReference type="EMBL" id="JARAOO010000008">
    <property type="protein sequence ID" value="KAJ7959902.1"/>
    <property type="molecule type" value="Genomic_DNA"/>
</dbReference>